<protein>
    <submittedName>
        <fullName evidence="2">Uncharacterized protein</fullName>
    </submittedName>
</protein>
<proteinExistence type="predicted"/>
<feature type="region of interest" description="Disordered" evidence="1">
    <location>
        <begin position="71"/>
        <end position="104"/>
    </location>
</feature>
<gene>
    <name evidence="2" type="ORF">A7S45_021320</name>
</gene>
<reference evidence="2" key="2">
    <citation type="submission" date="2021-05" db="EMBL/GenBank/DDBJ databases">
        <title>Whole genome PacBio Sequel sequence of Salmonella enterica subsp. enterica.</title>
        <authorList>
            <person name="Hoffmann M."/>
            <person name="Balkey M."/>
            <person name="Luo Y."/>
        </authorList>
    </citation>
    <scope>NUCLEOTIDE SEQUENCE</scope>
    <source>
        <strain evidence="2">CFSAN044923</strain>
    </source>
</reference>
<feature type="compositionally biased region" description="Polar residues" evidence="1">
    <location>
        <begin position="77"/>
        <end position="98"/>
    </location>
</feature>
<sequence>MYRAIWLLRCRVPPGEFKESVTSLTNKNDITHAHSWIHRNAGKLLFAGGVLQPSYITTLRYPDSQYYWPQKRIDNPANPNGKNSYPQTLTNYPITSLPTDAAKK</sequence>
<evidence type="ECO:0000313" key="2">
    <source>
        <dbReference type="EMBL" id="QWJ46136.1"/>
    </source>
</evidence>
<dbReference type="AlphaFoldDB" id="A0A8E9YDC6"/>
<reference evidence="2" key="1">
    <citation type="submission" date="2016-09" db="EMBL/GenBank/DDBJ databases">
        <authorList>
            <person name="Bell R."/>
        </authorList>
    </citation>
    <scope>NUCLEOTIDE SEQUENCE</scope>
    <source>
        <strain evidence="2">CFSAN044923</strain>
    </source>
</reference>
<accession>A0A8E9YDC6</accession>
<name>A0A8E9YDC6_SALDZ</name>
<dbReference type="EMBL" id="CP075128">
    <property type="protein sequence ID" value="QWJ46136.1"/>
    <property type="molecule type" value="Genomic_DNA"/>
</dbReference>
<evidence type="ECO:0000256" key="1">
    <source>
        <dbReference type="SAM" id="MobiDB-lite"/>
    </source>
</evidence>
<organism evidence="2">
    <name type="scientific">Salmonella enterica subsp. diarizonae serovar 60:r:e,n,x,z15</name>
    <dbReference type="NCBI Taxonomy" id="1173779"/>
    <lineage>
        <taxon>Bacteria</taxon>
        <taxon>Pseudomonadati</taxon>
        <taxon>Pseudomonadota</taxon>
        <taxon>Gammaproteobacteria</taxon>
        <taxon>Enterobacterales</taxon>
        <taxon>Enterobacteriaceae</taxon>
        <taxon>Salmonella</taxon>
    </lineage>
</organism>
<dbReference type="RefSeq" id="WP_139147570.1">
    <property type="nucleotide sequence ID" value="NZ_CP075128.1"/>
</dbReference>